<sequence length="90" mass="9835">MIFLLQEEITDGLEVFKAWFEAEAIPQIEAAGGGCLVCGVDAENENILHLVMETPSMDVVEGFMTSEDFTKARQSAGVLVETTQITVLKQ</sequence>
<accession>A0A382I4R3</accession>
<evidence type="ECO:0000313" key="1">
    <source>
        <dbReference type="EMBL" id="SVB94197.1"/>
    </source>
</evidence>
<dbReference type="AlphaFoldDB" id="A0A382I4R3"/>
<protein>
    <recommendedName>
        <fullName evidence="2">DUF1330 domain-containing protein</fullName>
    </recommendedName>
</protein>
<name>A0A382I4R3_9ZZZZ</name>
<organism evidence="1">
    <name type="scientific">marine metagenome</name>
    <dbReference type="NCBI Taxonomy" id="408172"/>
    <lineage>
        <taxon>unclassified sequences</taxon>
        <taxon>metagenomes</taxon>
        <taxon>ecological metagenomes</taxon>
    </lineage>
</organism>
<proteinExistence type="predicted"/>
<dbReference type="EMBL" id="UINC01064994">
    <property type="protein sequence ID" value="SVB94197.1"/>
    <property type="molecule type" value="Genomic_DNA"/>
</dbReference>
<reference evidence="1" key="1">
    <citation type="submission" date="2018-05" db="EMBL/GenBank/DDBJ databases">
        <authorList>
            <person name="Lanie J.A."/>
            <person name="Ng W.-L."/>
            <person name="Kazmierczak K.M."/>
            <person name="Andrzejewski T.M."/>
            <person name="Davidsen T.M."/>
            <person name="Wayne K.J."/>
            <person name="Tettelin H."/>
            <person name="Glass J.I."/>
            <person name="Rusch D."/>
            <person name="Podicherti R."/>
            <person name="Tsui H.-C.T."/>
            <person name="Winkler M.E."/>
        </authorList>
    </citation>
    <scope>NUCLEOTIDE SEQUENCE</scope>
</reference>
<gene>
    <name evidence="1" type="ORF">METZ01_LOCUS247051</name>
</gene>
<evidence type="ECO:0008006" key="2">
    <source>
        <dbReference type="Google" id="ProtNLM"/>
    </source>
</evidence>